<dbReference type="InterPro" id="IPR018076">
    <property type="entry name" value="T2SS_GspF_dom"/>
</dbReference>
<dbReference type="PRINTS" id="PR00812">
    <property type="entry name" value="BCTERIALGSPF"/>
</dbReference>
<dbReference type="OrthoDB" id="2324921at2"/>
<comment type="similarity">
    <text evidence="2">Belongs to the GSP F family.</text>
</comment>
<evidence type="ECO:0000313" key="9">
    <source>
        <dbReference type="EMBL" id="APX72385.1"/>
    </source>
</evidence>
<dbReference type="Pfam" id="PF00482">
    <property type="entry name" value="T2SSF"/>
    <property type="match status" value="2"/>
</dbReference>
<feature type="transmembrane region" description="Helical" evidence="7">
    <location>
        <begin position="151"/>
        <end position="174"/>
    </location>
</feature>
<feature type="domain" description="Type II secretion system protein GspF" evidence="8">
    <location>
        <begin position="210"/>
        <end position="328"/>
    </location>
</feature>
<name>A0A1P8Q3F5_9LACO</name>
<dbReference type="GO" id="GO:0005886">
    <property type="term" value="C:plasma membrane"/>
    <property type="evidence" value="ECO:0007669"/>
    <property type="project" value="UniProtKB-SubCell"/>
</dbReference>
<dbReference type="AlphaFoldDB" id="A0A1P8Q3F5"/>
<evidence type="ECO:0000256" key="4">
    <source>
        <dbReference type="ARBA" id="ARBA00022692"/>
    </source>
</evidence>
<evidence type="ECO:0000256" key="7">
    <source>
        <dbReference type="SAM" id="Phobius"/>
    </source>
</evidence>
<evidence type="ECO:0000256" key="2">
    <source>
        <dbReference type="ARBA" id="ARBA00005745"/>
    </source>
</evidence>
<keyword evidence="6 7" id="KW-0472">Membrane</keyword>
<evidence type="ECO:0000256" key="3">
    <source>
        <dbReference type="ARBA" id="ARBA00022475"/>
    </source>
</evidence>
<evidence type="ECO:0000256" key="5">
    <source>
        <dbReference type="ARBA" id="ARBA00022989"/>
    </source>
</evidence>
<dbReference type="Proteomes" id="UP000187499">
    <property type="component" value="Chromosome"/>
</dbReference>
<keyword evidence="10" id="KW-1185">Reference proteome</keyword>
<organism evidence="9 10">
    <name type="scientific">Companilactobacillus allii</name>
    <dbReference type="NCBI Taxonomy" id="1847728"/>
    <lineage>
        <taxon>Bacteria</taxon>
        <taxon>Bacillati</taxon>
        <taxon>Bacillota</taxon>
        <taxon>Bacilli</taxon>
        <taxon>Lactobacillales</taxon>
        <taxon>Lactobacillaceae</taxon>
        <taxon>Companilactobacillus</taxon>
    </lineage>
</organism>
<feature type="transmembrane region" description="Helical" evidence="7">
    <location>
        <begin position="116"/>
        <end position="139"/>
    </location>
</feature>
<dbReference type="EMBL" id="CP019323">
    <property type="protein sequence ID" value="APX72385.1"/>
    <property type="molecule type" value="Genomic_DNA"/>
</dbReference>
<evidence type="ECO:0000256" key="6">
    <source>
        <dbReference type="ARBA" id="ARBA00023136"/>
    </source>
</evidence>
<comment type="subcellular location">
    <subcellularLocation>
        <location evidence="1">Cell membrane</location>
        <topology evidence="1">Multi-pass membrane protein</topology>
    </subcellularLocation>
</comment>
<dbReference type="PANTHER" id="PTHR30012:SF0">
    <property type="entry name" value="TYPE II SECRETION SYSTEM PROTEIN F-RELATED"/>
    <property type="match status" value="1"/>
</dbReference>
<dbReference type="InterPro" id="IPR003004">
    <property type="entry name" value="GspF/PilC"/>
</dbReference>
<sequence>MKILTKNIFSVKEINSVQQAEYLLILSKLMHNGFPIRDAINSMRMMDKGNRVFDKIYQDLQNGQMVSVALKHLELSQVINNQLIIAQSNGGLQKALFQSGIILKNKARQKEKLKDLLAYPLVILSFLFILLIGMKFYIIPQMDLSQGSKMIDAFFMGLVILSIMSVIFVVGFIYRIRRMDEYTRANLIIRLPIIGNTYLSFYQFMILQGLGMQVASGLNLYEICTSSQIFKSGSIQATIANDFINGLNSGKDIYQLINDDAILPNELKMILQSGDETRNIAQDLILMSELKFDETQKKLKRILNMIQPILFAIIAMVIVITYLIVLLPVYGMMKGMS</sequence>
<keyword evidence="4 7" id="KW-0812">Transmembrane</keyword>
<dbReference type="PANTHER" id="PTHR30012">
    <property type="entry name" value="GENERAL SECRETION PATHWAY PROTEIN"/>
    <property type="match status" value="1"/>
</dbReference>
<evidence type="ECO:0000256" key="1">
    <source>
        <dbReference type="ARBA" id="ARBA00004651"/>
    </source>
</evidence>
<feature type="transmembrane region" description="Helical" evidence="7">
    <location>
        <begin position="309"/>
        <end position="330"/>
    </location>
</feature>
<dbReference type="InterPro" id="IPR042094">
    <property type="entry name" value="T2SS_GspF_sf"/>
</dbReference>
<accession>A0A1P8Q3F5</accession>
<protein>
    <submittedName>
        <fullName evidence="9">Competence protein ComG</fullName>
    </submittedName>
</protein>
<feature type="domain" description="Type II secretion system protein GspF" evidence="8">
    <location>
        <begin position="25"/>
        <end position="140"/>
    </location>
</feature>
<dbReference type="STRING" id="1847728.BTM29_07340"/>
<dbReference type="KEGG" id="lalw:BTM29_07340"/>
<reference evidence="10" key="1">
    <citation type="submission" date="2016-12" db="EMBL/GenBank/DDBJ databases">
        <authorList>
            <person name="Jung M.Y."/>
            <person name="Lee S.H."/>
        </authorList>
    </citation>
    <scope>NUCLEOTIDE SEQUENCE [LARGE SCALE GENOMIC DNA]</scope>
    <source>
        <strain evidence="10">WiKim39</strain>
    </source>
</reference>
<gene>
    <name evidence="9" type="ORF">BTM29_07340</name>
</gene>
<proteinExistence type="inferred from homology"/>
<dbReference type="Gene3D" id="1.20.81.30">
    <property type="entry name" value="Type II secretion system (T2SS), domain F"/>
    <property type="match status" value="1"/>
</dbReference>
<keyword evidence="5 7" id="KW-1133">Transmembrane helix</keyword>
<keyword evidence="3" id="KW-1003">Cell membrane</keyword>
<dbReference type="RefSeq" id="WP_076615505.1">
    <property type="nucleotide sequence ID" value="NZ_RHNV01000012.1"/>
</dbReference>
<evidence type="ECO:0000313" key="10">
    <source>
        <dbReference type="Proteomes" id="UP000187499"/>
    </source>
</evidence>
<evidence type="ECO:0000259" key="8">
    <source>
        <dbReference type="Pfam" id="PF00482"/>
    </source>
</evidence>